<protein>
    <submittedName>
        <fullName evidence="3">DUF4209 domain-containing protein</fullName>
    </submittedName>
</protein>
<proteinExistence type="predicted"/>
<gene>
    <name evidence="3" type="ORF">KGQ19_19215</name>
</gene>
<sequence>MDESSEEFTYAEPASITDRSFESYVHDRQNVETLALVLDGAHATSSLRWNVVDDIRREASGAGLDPEGPEIRELVLATAYGLRLSARGEPSGCALGPLSGSGANAYPPAVPDVDDEVVSLWRDLADKVQHPGAKARLNDLLFLRRDGNPYIRATAAIDAYMADVDVTAEADLTQAQGLVRAWDLTRSVGDLAREVTVRGAMLSAAENTMKGESKWPGVVLPLLGALSTKPKESKKASRGGPARAGYDARVDALLEEAWRTYDEGWLRSELADYLRRRVQTPDENQAVNRREAQAYIDEAMSRPVLVRLSILESAVQVARDYGLTDLVERATALMQAIPKAELGLVVMSTSVSIPPGYIERWLAPFTTYSDWRFGLEYFLRTDCPSGDLATLRSQTEQSAKTTDFLLAISSMKLNADGLPRWTSTPDEGGYADRLAETAKHYATNRGRLLAMGLARMADRYGVPSESELMVALSRRGAADPTMAASVARAFIHFWNEDYEACVHIAAARFESAARLLLRELDEGIYRTQAADTPGGYPGLYVLLKKLDELALDESWAYFLRWLLAAPEGPNLRNEIAHGFVTRIGPGYAALILRALTLLSTVVAPQPQEWAEEKDGIHPLVTSIADPMAPRSREDLLKLLGRPVPDPAVWPTRPGVVGRLARGGATATRVAAVALAALSRRLEGGG</sequence>
<evidence type="ECO:0000259" key="2">
    <source>
        <dbReference type="Pfam" id="PF24098"/>
    </source>
</evidence>
<dbReference type="Pfam" id="PF13910">
    <property type="entry name" value="DUF4209"/>
    <property type="match status" value="1"/>
</dbReference>
<dbReference type="Proteomes" id="UP000730482">
    <property type="component" value="Unassembled WGS sequence"/>
</dbReference>
<evidence type="ECO:0000313" key="4">
    <source>
        <dbReference type="Proteomes" id="UP000730482"/>
    </source>
</evidence>
<dbReference type="EMBL" id="JAAFYZ010000061">
    <property type="protein sequence ID" value="MBS2548999.1"/>
    <property type="molecule type" value="Genomic_DNA"/>
</dbReference>
<organism evidence="3 4">
    <name type="scientific">Catenulispora pinistramenti</name>
    <dbReference type="NCBI Taxonomy" id="2705254"/>
    <lineage>
        <taxon>Bacteria</taxon>
        <taxon>Bacillati</taxon>
        <taxon>Actinomycetota</taxon>
        <taxon>Actinomycetes</taxon>
        <taxon>Catenulisporales</taxon>
        <taxon>Catenulisporaceae</taxon>
        <taxon>Catenulispora</taxon>
    </lineage>
</organism>
<dbReference type="InterPro" id="IPR025209">
    <property type="entry name" value="DUF4209"/>
</dbReference>
<keyword evidence="4" id="KW-1185">Reference proteome</keyword>
<feature type="domain" description="DUF4209" evidence="1">
    <location>
        <begin position="550"/>
        <end position="582"/>
    </location>
</feature>
<evidence type="ECO:0000259" key="1">
    <source>
        <dbReference type="Pfam" id="PF13910"/>
    </source>
</evidence>
<dbReference type="RefSeq" id="WP_212010576.1">
    <property type="nucleotide sequence ID" value="NZ_JAAFYZ010000061.1"/>
</dbReference>
<dbReference type="Pfam" id="PF24098">
    <property type="entry name" value="DUF7380"/>
    <property type="match status" value="1"/>
</dbReference>
<comment type="caution">
    <text evidence="3">The sequence shown here is derived from an EMBL/GenBank/DDBJ whole genome shotgun (WGS) entry which is preliminary data.</text>
</comment>
<evidence type="ECO:0000313" key="3">
    <source>
        <dbReference type="EMBL" id="MBS2548999.1"/>
    </source>
</evidence>
<name>A0ABS5KSK3_9ACTN</name>
<feature type="domain" description="DUF7380" evidence="2">
    <location>
        <begin position="112"/>
        <end position="194"/>
    </location>
</feature>
<accession>A0ABS5KSK3</accession>
<dbReference type="InterPro" id="IPR055804">
    <property type="entry name" value="DUF7380"/>
</dbReference>
<reference evidence="3 4" key="1">
    <citation type="submission" date="2020-02" db="EMBL/GenBank/DDBJ databases">
        <title>Acidophilic actinobacteria isolated from forest soil.</title>
        <authorList>
            <person name="Golinska P."/>
        </authorList>
    </citation>
    <scope>NUCLEOTIDE SEQUENCE [LARGE SCALE GENOMIC DNA]</scope>
    <source>
        <strain evidence="3 4">NL8</strain>
    </source>
</reference>